<reference evidence="1" key="1">
    <citation type="journal article" date="2024" name="BMC Genomics">
        <title>Functional annotation of a divergent genome using sequence and structure-based similarity.</title>
        <authorList>
            <person name="Svedberg D."/>
            <person name="Winiger R.R."/>
            <person name="Berg A."/>
            <person name="Sharma H."/>
            <person name="Tellgren-Roth C."/>
            <person name="Debrunner-Vossbrinck B.A."/>
            <person name="Vossbrinck C.R."/>
            <person name="Barandun J."/>
        </authorList>
    </citation>
    <scope>NUCLEOTIDE SEQUENCE</scope>
    <source>
        <strain evidence="1">Illinois isolate</strain>
    </source>
</reference>
<proteinExistence type="predicted"/>
<dbReference type="RefSeq" id="XP_065328610.1">
    <property type="nucleotide sequence ID" value="XM_065472538.1"/>
</dbReference>
<evidence type="ECO:0000313" key="1">
    <source>
        <dbReference type="EMBL" id="WUR02465.1"/>
    </source>
</evidence>
<dbReference type="EMBL" id="CP142726">
    <property type="protein sequence ID" value="WUR02465.1"/>
    <property type="molecule type" value="Genomic_DNA"/>
</dbReference>
<sequence>MNISQINSLKSRHFFNPPCITKRGRFIIEDYSDYIVKDYNKFVNTLKKCDTKLARVNEDNIRVLLNIIEIQNKQINLMKEVFEKEGLLDDKFNKSSEMINKLIQDVKKKI</sequence>
<dbReference type="GeneID" id="90540265"/>
<accession>A0AAX4J949</accession>
<gene>
    <name evidence="1" type="ORF">VNE69_01401</name>
</gene>
<organism evidence="1 2">
    <name type="scientific">Vairimorpha necatrix</name>
    <dbReference type="NCBI Taxonomy" id="6039"/>
    <lineage>
        <taxon>Eukaryota</taxon>
        <taxon>Fungi</taxon>
        <taxon>Fungi incertae sedis</taxon>
        <taxon>Microsporidia</taxon>
        <taxon>Nosematidae</taxon>
        <taxon>Vairimorpha</taxon>
    </lineage>
</organism>
<dbReference type="AlphaFoldDB" id="A0AAX4J949"/>
<name>A0AAX4J949_9MICR</name>
<evidence type="ECO:0000313" key="2">
    <source>
        <dbReference type="Proteomes" id="UP001334084"/>
    </source>
</evidence>
<protein>
    <submittedName>
        <fullName evidence="1">Uncharacterized protein</fullName>
    </submittedName>
</protein>
<keyword evidence="2" id="KW-1185">Reference proteome</keyword>
<dbReference type="Proteomes" id="UP001334084">
    <property type="component" value="Chromosome 1"/>
</dbReference>
<dbReference type="KEGG" id="vnx:VNE69_01401"/>